<dbReference type="GeneID" id="60404123"/>
<dbReference type="EMBL" id="HG735500">
    <property type="protein sequence ID" value="CDJ36030.1"/>
    <property type="molecule type" value="Genomic_DNA"/>
</dbReference>
<reference evidence="2" key="2">
    <citation type="submission" date="2013-10" db="EMBL/GenBank/DDBJ databases">
        <authorList>
            <person name="Aslett M."/>
        </authorList>
    </citation>
    <scope>NUCLEOTIDE SEQUENCE [LARGE SCALE GENOMIC DNA]</scope>
    <source>
        <strain evidence="2">Houghton</strain>
    </source>
</reference>
<feature type="compositionally biased region" description="Acidic residues" evidence="1">
    <location>
        <begin position="15"/>
        <end position="28"/>
    </location>
</feature>
<protein>
    <submittedName>
        <fullName evidence="2">Uncharacterized protein</fullName>
    </submittedName>
</protein>
<dbReference type="AlphaFoldDB" id="U6KDD8"/>
<accession>U6KDD8</accession>
<sequence>MHANLFTATTAAATTEEEEEEEQEGDEELTWRHSGDIESAQG</sequence>
<evidence type="ECO:0000313" key="3">
    <source>
        <dbReference type="Proteomes" id="UP000030744"/>
    </source>
</evidence>
<evidence type="ECO:0000256" key="1">
    <source>
        <dbReference type="SAM" id="MobiDB-lite"/>
    </source>
</evidence>
<dbReference type="VEuPathDB" id="ToxoDB:EMH_0057380"/>
<evidence type="ECO:0000313" key="2">
    <source>
        <dbReference type="EMBL" id="CDJ36030.1"/>
    </source>
</evidence>
<dbReference type="RefSeq" id="XP_037878319.1">
    <property type="nucleotide sequence ID" value="XM_038022465.1"/>
</dbReference>
<dbReference type="Proteomes" id="UP000030744">
    <property type="component" value="Unassembled WGS sequence"/>
</dbReference>
<gene>
    <name evidence="2" type="ORF">EMH_0057380</name>
</gene>
<name>U6KDD8_9EIME</name>
<reference evidence="2" key="1">
    <citation type="submission" date="2013-10" db="EMBL/GenBank/DDBJ databases">
        <title>Genomic analysis of the causative agents of coccidiosis in chickens.</title>
        <authorList>
            <person name="Reid A.J."/>
            <person name="Blake D."/>
            <person name="Billington K."/>
            <person name="Browne H."/>
            <person name="Dunn M."/>
            <person name="Hung S."/>
            <person name="Kawahara F."/>
            <person name="Miranda-Saavedra D."/>
            <person name="Mourier T."/>
            <person name="Nagra H."/>
            <person name="Otto T.D."/>
            <person name="Rawlings N."/>
            <person name="Sanchez A."/>
            <person name="Sanders M."/>
            <person name="Subramaniam C."/>
            <person name="Tay Y."/>
            <person name="Dear P."/>
            <person name="Doerig C."/>
            <person name="Gruber A."/>
            <person name="Parkinson J."/>
            <person name="Shirley M."/>
            <person name="Wan K.L."/>
            <person name="Berriman M."/>
            <person name="Tomley F."/>
            <person name="Pain A."/>
        </authorList>
    </citation>
    <scope>NUCLEOTIDE SEQUENCE [LARGE SCALE GENOMIC DNA]</scope>
    <source>
        <strain evidence="2">Houghton</strain>
    </source>
</reference>
<feature type="region of interest" description="Disordered" evidence="1">
    <location>
        <begin position="1"/>
        <end position="42"/>
    </location>
</feature>
<organism evidence="2 3">
    <name type="scientific">Eimeria mitis</name>
    <dbReference type="NCBI Taxonomy" id="44415"/>
    <lineage>
        <taxon>Eukaryota</taxon>
        <taxon>Sar</taxon>
        <taxon>Alveolata</taxon>
        <taxon>Apicomplexa</taxon>
        <taxon>Conoidasida</taxon>
        <taxon>Coccidia</taxon>
        <taxon>Eucoccidiorida</taxon>
        <taxon>Eimeriorina</taxon>
        <taxon>Eimeriidae</taxon>
        <taxon>Eimeria</taxon>
    </lineage>
</organism>
<keyword evidence="3" id="KW-1185">Reference proteome</keyword>
<proteinExistence type="predicted"/>